<protein>
    <submittedName>
        <fullName evidence="1">Uncharacterized protein</fullName>
    </submittedName>
</protein>
<dbReference type="EMBL" id="OIVN01000347">
    <property type="protein sequence ID" value="SPC78733.1"/>
    <property type="molecule type" value="Genomic_DNA"/>
</dbReference>
<proteinExistence type="predicted"/>
<name>A0A2N9EVB0_FAGSY</name>
<gene>
    <name evidence="1" type="ORF">FSB_LOCUS6615</name>
</gene>
<accession>A0A2N9EVB0</accession>
<evidence type="ECO:0000313" key="1">
    <source>
        <dbReference type="EMBL" id="SPC78733.1"/>
    </source>
</evidence>
<dbReference type="AlphaFoldDB" id="A0A2N9EVB0"/>
<reference evidence="1" key="1">
    <citation type="submission" date="2018-02" db="EMBL/GenBank/DDBJ databases">
        <authorList>
            <person name="Cohen D.B."/>
            <person name="Kent A.D."/>
        </authorList>
    </citation>
    <scope>NUCLEOTIDE SEQUENCE</scope>
</reference>
<organism evidence="1">
    <name type="scientific">Fagus sylvatica</name>
    <name type="common">Beechnut</name>
    <dbReference type="NCBI Taxonomy" id="28930"/>
    <lineage>
        <taxon>Eukaryota</taxon>
        <taxon>Viridiplantae</taxon>
        <taxon>Streptophyta</taxon>
        <taxon>Embryophyta</taxon>
        <taxon>Tracheophyta</taxon>
        <taxon>Spermatophyta</taxon>
        <taxon>Magnoliopsida</taxon>
        <taxon>eudicotyledons</taxon>
        <taxon>Gunneridae</taxon>
        <taxon>Pentapetalae</taxon>
        <taxon>rosids</taxon>
        <taxon>fabids</taxon>
        <taxon>Fagales</taxon>
        <taxon>Fagaceae</taxon>
        <taxon>Fagus</taxon>
    </lineage>
</organism>
<sequence length="115" mass="11929">MEDNTLCGKRRKGLKDLDVGASATHTALMDQLSTLDAIAATTNDPQVYCGSGGFVGLSTAQRTVLGRSPGISQEYHPAVCAVISGAEDVGVSSSQFDDFSVAATSTCKARELKVC</sequence>